<gene>
    <name evidence="2" type="ORF">SEPMUDRAFT_158399</name>
</gene>
<feature type="region of interest" description="Disordered" evidence="1">
    <location>
        <begin position="141"/>
        <end position="168"/>
    </location>
</feature>
<organism evidence="2 3">
    <name type="scientific">Sphaerulina musiva (strain SO2202)</name>
    <name type="common">Poplar stem canker fungus</name>
    <name type="synonym">Septoria musiva</name>
    <dbReference type="NCBI Taxonomy" id="692275"/>
    <lineage>
        <taxon>Eukaryota</taxon>
        <taxon>Fungi</taxon>
        <taxon>Dikarya</taxon>
        <taxon>Ascomycota</taxon>
        <taxon>Pezizomycotina</taxon>
        <taxon>Dothideomycetes</taxon>
        <taxon>Dothideomycetidae</taxon>
        <taxon>Mycosphaerellales</taxon>
        <taxon>Mycosphaerellaceae</taxon>
        <taxon>Sphaerulina</taxon>
    </lineage>
</organism>
<keyword evidence="3" id="KW-1185">Reference proteome</keyword>
<proteinExistence type="predicted"/>
<feature type="region of interest" description="Disordered" evidence="1">
    <location>
        <begin position="223"/>
        <end position="299"/>
    </location>
</feature>
<protein>
    <submittedName>
        <fullName evidence="2">Uncharacterized protein</fullName>
    </submittedName>
</protein>
<dbReference type="RefSeq" id="XP_016758392.1">
    <property type="nucleotide sequence ID" value="XM_016907791.1"/>
</dbReference>
<accession>M3AW08</accession>
<dbReference type="Proteomes" id="UP000016931">
    <property type="component" value="Unassembled WGS sequence"/>
</dbReference>
<reference evidence="2 3" key="1">
    <citation type="journal article" date="2012" name="PLoS Pathog.">
        <title>Diverse lifestyles and strategies of plant pathogenesis encoded in the genomes of eighteen Dothideomycetes fungi.</title>
        <authorList>
            <person name="Ohm R.A."/>
            <person name="Feau N."/>
            <person name="Henrissat B."/>
            <person name="Schoch C.L."/>
            <person name="Horwitz B.A."/>
            <person name="Barry K.W."/>
            <person name="Condon B.J."/>
            <person name="Copeland A.C."/>
            <person name="Dhillon B."/>
            <person name="Glaser F."/>
            <person name="Hesse C.N."/>
            <person name="Kosti I."/>
            <person name="LaButti K."/>
            <person name="Lindquist E.A."/>
            <person name="Lucas S."/>
            <person name="Salamov A.A."/>
            <person name="Bradshaw R.E."/>
            <person name="Ciuffetti L."/>
            <person name="Hamelin R.C."/>
            <person name="Kema G.H.J."/>
            <person name="Lawrence C."/>
            <person name="Scott J.A."/>
            <person name="Spatafora J.W."/>
            <person name="Turgeon B.G."/>
            <person name="de Wit P.J.G.M."/>
            <person name="Zhong S."/>
            <person name="Goodwin S.B."/>
            <person name="Grigoriev I.V."/>
        </authorList>
    </citation>
    <scope>NUCLEOTIDE SEQUENCE [LARGE SCALE GENOMIC DNA]</scope>
    <source>
        <strain evidence="2 3">SO2202</strain>
    </source>
</reference>
<feature type="compositionally biased region" description="Basic and acidic residues" evidence="1">
    <location>
        <begin position="252"/>
        <end position="281"/>
    </location>
</feature>
<evidence type="ECO:0000313" key="3">
    <source>
        <dbReference type="Proteomes" id="UP000016931"/>
    </source>
</evidence>
<sequence length="589" mass="64988">MVDETVPHKCKREGRFSQPKKYGCDMLPGSVVPQESNMKGTSISPSSSQQASKQQSSVQALINNIDDLLLLLLLLLLLHARTHARPHSRPRQTRDLLACTQLSSMLQQCSAQWTCRCTSSIDQGGAAADERIVSGEWHPLAVDQQPQTPPPVLQQDSHSGSVGRGRSGHLRGFDSVVPAPSLHLLPAMRMPGTASADHLHFYAPSHRRAPGRLTRGREATGLPAVFTADSPPGPGLPVSPLFTGDSPPPVRWRREEAGKARQGKARQDARFSTHATSDHTIRHGPNALYRSPLDDHGRSEQRRTFGESVHVLYEPQALTTCAPCGVRRHSSASEAYGPKTCTTMQQLDVANWPAIAINMDPGWAIESACHLQLICMHPSACPCICEATTHFELTDVSISTGFDNRVYLTCCFKTLDLGILETAHNTRARIHLAVVRHTTSPNSQLSSVSNQTMDEFSSLPNNMHFLFGARSLAACMQCACHMRTAGRYERRTQETWKERKKEEMEWKGSFTYKSRAEAEADGSTAVGKSWGLFGAWVGAMQAKIRLQGRVEYKGTCMYFSEDDEKRKKIFSRPLSLPLCLSGIATQRLT</sequence>
<dbReference type="HOGENOM" id="CLU_463197_0_0_1"/>
<evidence type="ECO:0000256" key="1">
    <source>
        <dbReference type="SAM" id="MobiDB-lite"/>
    </source>
</evidence>
<name>M3AW08_SPHMS</name>
<evidence type="ECO:0000313" key="2">
    <source>
        <dbReference type="EMBL" id="EMF10271.1"/>
    </source>
</evidence>
<dbReference type="EMBL" id="KB456268">
    <property type="protein sequence ID" value="EMF10271.1"/>
    <property type="molecule type" value="Genomic_DNA"/>
</dbReference>
<dbReference type="AlphaFoldDB" id="M3AW08"/>
<dbReference type="GeneID" id="27904928"/>